<dbReference type="SUPFAM" id="SSF52047">
    <property type="entry name" value="RNI-like"/>
    <property type="match status" value="1"/>
</dbReference>
<dbReference type="HOGENOM" id="CLU_859073_0_0_1"/>
<accession>L1J881</accession>
<dbReference type="Gene3D" id="3.80.10.10">
    <property type="entry name" value="Ribonuclease Inhibitor"/>
    <property type="match status" value="2"/>
</dbReference>
<reference evidence="4" key="2">
    <citation type="submission" date="2012-11" db="EMBL/GenBank/DDBJ databases">
        <authorList>
            <person name="Kuo A."/>
            <person name="Curtis B.A."/>
            <person name="Tanifuji G."/>
            <person name="Burki F."/>
            <person name="Gruber A."/>
            <person name="Irimia M."/>
            <person name="Maruyama S."/>
            <person name="Arias M.C."/>
            <person name="Ball S.G."/>
            <person name="Gile G.H."/>
            <person name="Hirakawa Y."/>
            <person name="Hopkins J.F."/>
            <person name="Rensing S.A."/>
            <person name="Schmutz J."/>
            <person name="Symeonidi A."/>
            <person name="Elias M."/>
            <person name="Eveleigh R.J."/>
            <person name="Herman E.K."/>
            <person name="Klute M.J."/>
            <person name="Nakayama T."/>
            <person name="Obornik M."/>
            <person name="Reyes-Prieto A."/>
            <person name="Armbrust E.V."/>
            <person name="Aves S.J."/>
            <person name="Beiko R.G."/>
            <person name="Coutinho P."/>
            <person name="Dacks J.B."/>
            <person name="Durnford D.G."/>
            <person name="Fast N.M."/>
            <person name="Green B.R."/>
            <person name="Grisdale C."/>
            <person name="Hempe F."/>
            <person name="Henrissat B."/>
            <person name="Hoppner M.P."/>
            <person name="Ishida K.-I."/>
            <person name="Kim E."/>
            <person name="Koreny L."/>
            <person name="Kroth P.G."/>
            <person name="Liu Y."/>
            <person name="Malik S.-B."/>
            <person name="Maier U.G."/>
            <person name="McRose D."/>
            <person name="Mock T."/>
            <person name="Neilson J.A."/>
            <person name="Onodera N.T."/>
            <person name="Poole A.M."/>
            <person name="Pritham E.J."/>
            <person name="Richards T.A."/>
            <person name="Rocap G."/>
            <person name="Roy S.W."/>
            <person name="Sarai C."/>
            <person name="Schaack S."/>
            <person name="Shirato S."/>
            <person name="Slamovits C.H."/>
            <person name="Spencer D.F."/>
            <person name="Suzuki S."/>
            <person name="Worden A.Z."/>
            <person name="Zauner S."/>
            <person name="Barry K."/>
            <person name="Bell C."/>
            <person name="Bharti A.K."/>
            <person name="Crow J.A."/>
            <person name="Grimwood J."/>
            <person name="Kramer R."/>
            <person name="Lindquist E."/>
            <person name="Lucas S."/>
            <person name="Salamov A."/>
            <person name="McFadden G.I."/>
            <person name="Lane C.E."/>
            <person name="Keeling P.J."/>
            <person name="Gray M.W."/>
            <person name="Grigoriev I.V."/>
            <person name="Archibald J.M."/>
        </authorList>
    </citation>
    <scope>NUCLEOTIDE SEQUENCE</scope>
    <source>
        <strain evidence="4">CCMP2712</strain>
    </source>
</reference>
<dbReference type="STRING" id="905079.L1J881"/>
<evidence type="ECO:0000313" key="4">
    <source>
        <dbReference type="Proteomes" id="UP000011087"/>
    </source>
</evidence>
<dbReference type="EnsemblProtists" id="EKX44552">
    <property type="protein sequence ID" value="EKX44552"/>
    <property type="gene ID" value="GUITHDRAFT_72182"/>
</dbReference>
<reference evidence="3" key="3">
    <citation type="submission" date="2016-03" db="UniProtKB">
        <authorList>
            <consortium name="EnsemblProtists"/>
        </authorList>
    </citation>
    <scope>IDENTIFICATION</scope>
</reference>
<dbReference type="OrthoDB" id="550575at2759"/>
<dbReference type="Proteomes" id="UP000011087">
    <property type="component" value="Unassembled WGS sequence"/>
</dbReference>
<dbReference type="GeneID" id="17301185"/>
<keyword evidence="4" id="KW-1185">Reference proteome</keyword>
<dbReference type="InterPro" id="IPR032675">
    <property type="entry name" value="LRR_dom_sf"/>
</dbReference>
<reference evidence="2 4" key="1">
    <citation type="journal article" date="2012" name="Nature">
        <title>Algal genomes reveal evolutionary mosaicism and the fate of nucleomorphs.</title>
        <authorList>
            <consortium name="DOE Joint Genome Institute"/>
            <person name="Curtis B.A."/>
            <person name="Tanifuji G."/>
            <person name="Burki F."/>
            <person name="Gruber A."/>
            <person name="Irimia M."/>
            <person name="Maruyama S."/>
            <person name="Arias M.C."/>
            <person name="Ball S.G."/>
            <person name="Gile G.H."/>
            <person name="Hirakawa Y."/>
            <person name="Hopkins J.F."/>
            <person name="Kuo A."/>
            <person name="Rensing S.A."/>
            <person name="Schmutz J."/>
            <person name="Symeonidi A."/>
            <person name="Elias M."/>
            <person name="Eveleigh R.J."/>
            <person name="Herman E.K."/>
            <person name="Klute M.J."/>
            <person name="Nakayama T."/>
            <person name="Obornik M."/>
            <person name="Reyes-Prieto A."/>
            <person name="Armbrust E.V."/>
            <person name="Aves S.J."/>
            <person name="Beiko R.G."/>
            <person name="Coutinho P."/>
            <person name="Dacks J.B."/>
            <person name="Durnford D.G."/>
            <person name="Fast N.M."/>
            <person name="Green B.R."/>
            <person name="Grisdale C.J."/>
            <person name="Hempel F."/>
            <person name="Henrissat B."/>
            <person name="Hoppner M.P."/>
            <person name="Ishida K."/>
            <person name="Kim E."/>
            <person name="Koreny L."/>
            <person name="Kroth P.G."/>
            <person name="Liu Y."/>
            <person name="Malik S.B."/>
            <person name="Maier U.G."/>
            <person name="McRose D."/>
            <person name="Mock T."/>
            <person name="Neilson J.A."/>
            <person name="Onodera N.T."/>
            <person name="Poole A.M."/>
            <person name="Pritham E.J."/>
            <person name="Richards T.A."/>
            <person name="Rocap G."/>
            <person name="Roy S.W."/>
            <person name="Sarai C."/>
            <person name="Schaack S."/>
            <person name="Shirato S."/>
            <person name="Slamovits C.H."/>
            <person name="Spencer D.F."/>
            <person name="Suzuki S."/>
            <person name="Worden A.Z."/>
            <person name="Zauner S."/>
            <person name="Barry K."/>
            <person name="Bell C."/>
            <person name="Bharti A.K."/>
            <person name="Crow J.A."/>
            <person name="Grimwood J."/>
            <person name="Kramer R."/>
            <person name="Lindquist E."/>
            <person name="Lucas S."/>
            <person name="Salamov A."/>
            <person name="McFadden G.I."/>
            <person name="Lane C.E."/>
            <person name="Keeling P.J."/>
            <person name="Gray M.W."/>
            <person name="Grigoriev I.V."/>
            <person name="Archibald J.M."/>
        </authorList>
    </citation>
    <scope>NUCLEOTIDE SEQUENCE</scope>
    <source>
        <strain evidence="2 4">CCMP2712</strain>
    </source>
</reference>
<dbReference type="Pfam" id="PF25372">
    <property type="entry name" value="DUF7885"/>
    <property type="match status" value="1"/>
</dbReference>
<dbReference type="AlphaFoldDB" id="L1J881"/>
<dbReference type="SMART" id="SM00367">
    <property type="entry name" value="LRR_CC"/>
    <property type="match status" value="9"/>
</dbReference>
<dbReference type="InterPro" id="IPR001611">
    <property type="entry name" value="Leu-rich_rpt"/>
</dbReference>
<dbReference type="PANTHER" id="PTHR13318">
    <property type="entry name" value="PARTNER OF PAIRED, ISOFORM B-RELATED"/>
    <property type="match status" value="1"/>
</dbReference>
<dbReference type="KEGG" id="gtt:GUITHDRAFT_72182"/>
<evidence type="ECO:0000259" key="1">
    <source>
        <dbReference type="Pfam" id="PF25372"/>
    </source>
</evidence>
<dbReference type="InterPro" id="IPR006553">
    <property type="entry name" value="Leu-rich_rpt_Cys-con_subtyp"/>
</dbReference>
<dbReference type="Pfam" id="PF13516">
    <property type="entry name" value="LRR_6"/>
    <property type="match status" value="2"/>
</dbReference>
<name>L1J881_GUITC</name>
<dbReference type="PaxDb" id="55529-EKX44552"/>
<dbReference type="eggNOG" id="KOG4341">
    <property type="taxonomic scope" value="Eukaryota"/>
</dbReference>
<evidence type="ECO:0000313" key="2">
    <source>
        <dbReference type="EMBL" id="EKX44552.1"/>
    </source>
</evidence>
<evidence type="ECO:0000313" key="3">
    <source>
        <dbReference type="EnsemblProtists" id="EKX44552"/>
    </source>
</evidence>
<dbReference type="OMA" id="QENKLXL"/>
<protein>
    <recommendedName>
        <fullName evidence="1">F-box/LRR-repeat protein 15-like leucin rich repeat domain-containing protein</fullName>
    </recommendedName>
</protein>
<dbReference type="RefSeq" id="XP_005831532.1">
    <property type="nucleotide sequence ID" value="XM_005831475.1"/>
</dbReference>
<dbReference type="GO" id="GO:0019005">
    <property type="term" value="C:SCF ubiquitin ligase complex"/>
    <property type="evidence" value="ECO:0007669"/>
    <property type="project" value="TreeGrafter"/>
</dbReference>
<dbReference type="InterPro" id="IPR057207">
    <property type="entry name" value="FBXL15_LRR"/>
</dbReference>
<dbReference type="EMBL" id="JH993004">
    <property type="protein sequence ID" value="EKX44552.1"/>
    <property type="molecule type" value="Genomic_DNA"/>
</dbReference>
<dbReference type="GO" id="GO:0031146">
    <property type="term" value="P:SCF-dependent proteasomal ubiquitin-dependent protein catabolic process"/>
    <property type="evidence" value="ECO:0007669"/>
    <property type="project" value="TreeGrafter"/>
</dbReference>
<sequence length="324" mass="35616">MRSCENSLEYINFAGCSKLTNRTVFSIVAHGNITITSLILNRCPWLKDDAIILITSACQNLWQLGVSQCSGLTSEGLRAISFSKSLRTLDLSLNSALTDEVLAAIIDSLALLSSLDVSGCENISDEGVSNIRRVRNLSSLDLSGNMTLTDRSLVVLASECPQLISLKCMMLPNISSKTVQTIATYCSSLEDVDLSYVSLLDDIGLRMLVRRCGGLKVLNLAWCESLTPRGLKYISEFSMSLETLNVSHTNIGDNELEAIADNCGKLMTCHAVRCQHISLAGALRFIQVASSKSLRRVDLRRNFHKAEPKDLKRFDAIRSVTILY</sequence>
<dbReference type="PANTHER" id="PTHR13318:SF95">
    <property type="entry name" value="F-BOX PROTEIN YLR352W"/>
    <property type="match status" value="1"/>
</dbReference>
<proteinExistence type="predicted"/>
<gene>
    <name evidence="2" type="ORF">GUITHDRAFT_72182</name>
</gene>
<organism evidence="2">
    <name type="scientific">Guillardia theta (strain CCMP2712)</name>
    <name type="common">Cryptophyte</name>
    <dbReference type="NCBI Taxonomy" id="905079"/>
    <lineage>
        <taxon>Eukaryota</taxon>
        <taxon>Cryptophyceae</taxon>
        <taxon>Pyrenomonadales</taxon>
        <taxon>Geminigeraceae</taxon>
        <taxon>Guillardia</taxon>
    </lineage>
</organism>
<feature type="domain" description="F-box/LRR-repeat protein 15-like leucin rich repeat" evidence="1">
    <location>
        <begin position="68"/>
        <end position="208"/>
    </location>
</feature>